<dbReference type="InterPro" id="IPR012337">
    <property type="entry name" value="RNaseH-like_sf"/>
</dbReference>
<dbReference type="PANTHER" id="PTHR47331">
    <property type="entry name" value="PHD-TYPE DOMAIN-CONTAINING PROTEIN"/>
    <property type="match status" value="1"/>
</dbReference>
<dbReference type="InterPro" id="IPR008042">
    <property type="entry name" value="Retrotrans_Pao"/>
</dbReference>
<evidence type="ECO:0000256" key="2">
    <source>
        <dbReference type="ARBA" id="ARBA00012180"/>
    </source>
</evidence>
<evidence type="ECO:0000313" key="4">
    <source>
        <dbReference type="EMBL" id="KAK7879199.1"/>
    </source>
</evidence>
<dbReference type="InterPro" id="IPR043128">
    <property type="entry name" value="Rev_trsase/Diguanyl_cyclase"/>
</dbReference>
<dbReference type="EMBL" id="JBBPFD010000322">
    <property type="protein sequence ID" value="KAK7879199.1"/>
    <property type="molecule type" value="Genomic_DNA"/>
</dbReference>
<dbReference type="Gene3D" id="3.30.70.270">
    <property type="match status" value="1"/>
</dbReference>
<feature type="domain" description="Integrase catalytic" evidence="3">
    <location>
        <begin position="766"/>
        <end position="952"/>
    </location>
</feature>
<dbReference type="InterPro" id="IPR041588">
    <property type="entry name" value="Integrase_H2C2"/>
</dbReference>
<dbReference type="SUPFAM" id="SSF53098">
    <property type="entry name" value="Ribonuclease H-like"/>
    <property type="match status" value="1"/>
</dbReference>
<dbReference type="PROSITE" id="PS50994">
    <property type="entry name" value="INTEGRASE"/>
    <property type="match status" value="1"/>
</dbReference>
<gene>
    <name evidence="4" type="ORF">WMY93_034023</name>
</gene>
<organism evidence="4 5">
    <name type="scientific">Mugilogobius chulae</name>
    <name type="common">yellowstripe goby</name>
    <dbReference type="NCBI Taxonomy" id="88201"/>
    <lineage>
        <taxon>Eukaryota</taxon>
        <taxon>Metazoa</taxon>
        <taxon>Chordata</taxon>
        <taxon>Craniata</taxon>
        <taxon>Vertebrata</taxon>
        <taxon>Euteleostomi</taxon>
        <taxon>Actinopterygii</taxon>
        <taxon>Neopterygii</taxon>
        <taxon>Teleostei</taxon>
        <taxon>Neoteleostei</taxon>
        <taxon>Acanthomorphata</taxon>
        <taxon>Gobiaria</taxon>
        <taxon>Gobiiformes</taxon>
        <taxon>Gobioidei</taxon>
        <taxon>Gobiidae</taxon>
        <taxon>Gobionellinae</taxon>
        <taxon>Mugilogobius</taxon>
    </lineage>
</organism>
<dbReference type="EC" id="3.1.26.4" evidence="2"/>
<dbReference type="InterPro" id="IPR000477">
    <property type="entry name" value="RT_dom"/>
</dbReference>
<keyword evidence="5" id="KW-1185">Reference proteome</keyword>
<dbReference type="InterPro" id="IPR001584">
    <property type="entry name" value="Integrase_cat-core"/>
</dbReference>
<accession>A0AAW0MLZ4</accession>
<dbReference type="CDD" id="cd01644">
    <property type="entry name" value="RT_pepA17"/>
    <property type="match status" value="1"/>
</dbReference>
<protein>
    <recommendedName>
        <fullName evidence="2">ribonuclease H</fullName>
        <ecNumber evidence="2">3.1.26.4</ecNumber>
    </recommendedName>
</protein>
<dbReference type="InterPro" id="IPR040676">
    <property type="entry name" value="DUF5641"/>
</dbReference>
<dbReference type="PANTHER" id="PTHR47331:SF5">
    <property type="entry name" value="RIBONUCLEASE H"/>
    <property type="match status" value="1"/>
</dbReference>
<dbReference type="InterPro" id="IPR043502">
    <property type="entry name" value="DNA/RNA_pol_sf"/>
</dbReference>
<dbReference type="Gene3D" id="3.10.10.10">
    <property type="entry name" value="HIV Type 1 Reverse Transcriptase, subunit A, domain 1"/>
    <property type="match status" value="1"/>
</dbReference>
<dbReference type="Proteomes" id="UP001460270">
    <property type="component" value="Unassembled WGS sequence"/>
</dbReference>
<sequence>MLKVVPIQLHHERKSLDTFALLDDGSEKTIILPAAVKSLGLVQEEETLSLRTIRHDVIQLSLAEQSCPVELLKEKYHHLQRVQLEGFTQVQPLVLIGSDNAHLITAIRPVLRGPAHAPVAICTKLGWAIQGPSSSLPAQQVHHNNKARVVFNCSFEFQGTVLNHYLLPGPPLGPTLLGVLLRFRQFSVAVSGDIKAMFHQVRLLPEDCPLLRFLWRDGETERPPDVYEWRVLPFGTTCSPCCATFALQSHVREHKDTHQDIYNSVHTAFYVDNCLQSLSDPQEAKALIDNMRELLLQGGFEIRQWASNVPEVVAHLPSTARSDSCELWLNFKSLDPQESTLGLSWHCPTDVLGYKHRPVSYTTATLRNVYKVLASPVEHRERMDEPIEGSLLQSWLEWESELSHLQHITLPRCYAPPHNSTSAAYEAHIFCDASERAYGAVAFLRVSMPRLELCAALTGAQLAKVLQTELTIPLQSVYLWTDSTTVLQWIQSSSCRYKVFVGTRICEIQELTSPEQWRYVNSDNNPADDITRGKPLAELTVSSRWSQGPHFLTQTQDMWPQPPTEFTDCGNEELRKAAFCGHTAVSPNLPDPAQYATLDDLILATHQSLHGAAAPLAAAERLEAERQLLRSAQTDSFPEEVQALQSGHSVHSSSRLSALSPEYDNLSGLIRVGGRLRQATEVEPDSIHPIVLSADHSLSKLIIKHYDAQLLHPGAERLYAEIRRAYWIIRGRQAIKKHQHQCVECRRWRASPSTPKMADLPSSRLRLYKPPFWSTGVDCFGPYLVKIGRRREKRWGIIYKCLTTRCVHLDLLPSLDTDSFLMSLRRFIARRGKPYEMWSDQGTNFRGGNKELQTAFENMTPELQQQLAEQTINFHFNPPHAPHFGGAWEREIRSVKSALQVVLKDQVVAEEVLLTTLIEVEGILNSKPLGYASSDVADSDPITPNLLLMGRRDSALPQALYGPHDALSNRRWKHSQVISDHFWKRFIQNYLTGLQLGQKWRKTTDNIALGRVVMIVDANLPRGLWPVGIITKVFPGSDGVVRAAEVTVKDSTYVRPVTKLVELPEVPEDTDSTSSN</sequence>
<evidence type="ECO:0000259" key="3">
    <source>
        <dbReference type="PROSITE" id="PS50994"/>
    </source>
</evidence>
<evidence type="ECO:0000256" key="1">
    <source>
        <dbReference type="ARBA" id="ARBA00010879"/>
    </source>
</evidence>
<proteinExistence type="inferred from homology"/>
<dbReference type="GO" id="GO:0004523">
    <property type="term" value="F:RNA-DNA hybrid ribonuclease activity"/>
    <property type="evidence" value="ECO:0007669"/>
    <property type="project" value="UniProtKB-EC"/>
</dbReference>
<dbReference type="GO" id="GO:0015074">
    <property type="term" value="P:DNA integration"/>
    <property type="evidence" value="ECO:0007669"/>
    <property type="project" value="InterPro"/>
</dbReference>
<dbReference type="Pfam" id="PF18701">
    <property type="entry name" value="DUF5641"/>
    <property type="match status" value="1"/>
</dbReference>
<dbReference type="InterPro" id="IPR013087">
    <property type="entry name" value="Znf_C2H2_type"/>
</dbReference>
<name>A0AAW0MLZ4_9GOBI</name>
<comment type="similarity">
    <text evidence="1">Belongs to the beta type-B retroviral polymerase family. HERV class-II K(HML-2) pol subfamily.</text>
</comment>
<evidence type="ECO:0000313" key="5">
    <source>
        <dbReference type="Proteomes" id="UP001460270"/>
    </source>
</evidence>
<dbReference type="Pfam" id="PF17921">
    <property type="entry name" value="Integrase_H2C2"/>
    <property type="match status" value="1"/>
</dbReference>
<dbReference type="Pfam" id="PF05380">
    <property type="entry name" value="Peptidase_A17"/>
    <property type="match status" value="1"/>
</dbReference>
<dbReference type="Pfam" id="PF00078">
    <property type="entry name" value="RVT_1"/>
    <property type="match status" value="1"/>
</dbReference>
<dbReference type="GO" id="GO:0003676">
    <property type="term" value="F:nucleic acid binding"/>
    <property type="evidence" value="ECO:0007669"/>
    <property type="project" value="InterPro"/>
</dbReference>
<dbReference type="PROSITE" id="PS00028">
    <property type="entry name" value="ZINC_FINGER_C2H2_1"/>
    <property type="match status" value="1"/>
</dbReference>
<dbReference type="InterPro" id="IPR036397">
    <property type="entry name" value="RNaseH_sf"/>
</dbReference>
<reference evidence="5" key="1">
    <citation type="submission" date="2024-04" db="EMBL/GenBank/DDBJ databases">
        <title>Salinicola lusitanus LLJ914,a marine bacterium isolated from the Okinawa Trough.</title>
        <authorList>
            <person name="Li J."/>
        </authorList>
    </citation>
    <scope>NUCLEOTIDE SEQUENCE [LARGE SCALE GENOMIC DNA]</scope>
</reference>
<dbReference type="SUPFAM" id="SSF56672">
    <property type="entry name" value="DNA/RNA polymerases"/>
    <property type="match status" value="1"/>
</dbReference>
<dbReference type="AlphaFoldDB" id="A0AAW0MLZ4"/>
<dbReference type="Gene3D" id="3.30.420.10">
    <property type="entry name" value="Ribonuclease H-like superfamily/Ribonuclease H"/>
    <property type="match status" value="1"/>
</dbReference>
<comment type="caution">
    <text evidence="4">The sequence shown here is derived from an EMBL/GenBank/DDBJ whole genome shotgun (WGS) entry which is preliminary data.</text>
</comment>